<feature type="transmembrane region" description="Helical" evidence="6">
    <location>
        <begin position="107"/>
        <end position="128"/>
    </location>
</feature>
<keyword evidence="2" id="KW-0813">Transport</keyword>
<dbReference type="Pfam" id="PF07690">
    <property type="entry name" value="MFS_1"/>
    <property type="match status" value="2"/>
</dbReference>
<evidence type="ECO:0000259" key="7">
    <source>
        <dbReference type="PROSITE" id="PS50850"/>
    </source>
</evidence>
<feature type="transmembrane region" description="Helical" evidence="6">
    <location>
        <begin position="286"/>
        <end position="306"/>
    </location>
</feature>
<keyword evidence="5 6" id="KW-0472">Membrane</keyword>
<keyword evidence="3 6" id="KW-0812">Transmembrane</keyword>
<sequence>MTRTTLPPAVPWKLVSGVVGALVLVELTSGVLQGFYTPLLTEIARALGINDADVTWLEAVQLGVSALAVPLLAGAGDRWGHRKVLILSTAITAAASWGLLFTDHVGVFFVAWALQGLYAVWLPVEIALVHARARRVGQPGLVTRRAAGILVGALEIGVIGGALAGGALGDALPLPVALAIPAVVTTLCLFAVIFLIKAPVAQVGDKALDAAGPAPRRDLAGAGLLAVSLAAIMGGLSVLRVLGMGAWQPWAFVALGLVLMIAFVRVELRAQDPVMDMRIMADRRQWPIQATAFFFGMSVLGAQAPLSTFSRTDPSVAGHGLGLSSAQASYVIGAYVLSLAIGALCLSPLTKRLPLRDALILGCALNAVGYALFLPNHDALAAVIANMVIAGLGSGLLVAALPPAAAAAAPEHRTGMATGATNAVKTLGGAVASAAFGVMLAHGGALAGGAAPLSGYLMVWGFCAGTALLGVLLLSAVPRHSLQD</sequence>
<evidence type="ECO:0000313" key="9">
    <source>
        <dbReference type="Proteomes" id="UP000273119"/>
    </source>
</evidence>
<evidence type="ECO:0000256" key="2">
    <source>
        <dbReference type="ARBA" id="ARBA00022448"/>
    </source>
</evidence>
<dbReference type="RefSeq" id="WP_121484156.1">
    <property type="nucleotide sequence ID" value="NZ_QQXL01000001.1"/>
</dbReference>
<dbReference type="EMBL" id="QQXL01000001">
    <property type="protein sequence ID" value="RKW71895.1"/>
    <property type="molecule type" value="Genomic_DNA"/>
</dbReference>
<dbReference type="GO" id="GO:0022857">
    <property type="term" value="F:transmembrane transporter activity"/>
    <property type="evidence" value="ECO:0007669"/>
    <property type="project" value="InterPro"/>
</dbReference>
<feature type="transmembrane region" description="Helical" evidence="6">
    <location>
        <begin position="149"/>
        <end position="168"/>
    </location>
</feature>
<dbReference type="InterPro" id="IPR020846">
    <property type="entry name" value="MFS_dom"/>
</dbReference>
<evidence type="ECO:0000256" key="1">
    <source>
        <dbReference type="ARBA" id="ARBA00004651"/>
    </source>
</evidence>
<name>A0A496PMY5_9MICC</name>
<feature type="transmembrane region" description="Helical" evidence="6">
    <location>
        <begin position="326"/>
        <end position="346"/>
    </location>
</feature>
<organism evidence="8 9">
    <name type="scientific">Galactobacter caseinivorans</name>
    <dbReference type="NCBI Taxonomy" id="2676123"/>
    <lineage>
        <taxon>Bacteria</taxon>
        <taxon>Bacillati</taxon>
        <taxon>Actinomycetota</taxon>
        <taxon>Actinomycetes</taxon>
        <taxon>Micrococcales</taxon>
        <taxon>Micrococcaceae</taxon>
        <taxon>Galactobacter</taxon>
    </lineage>
</organism>
<accession>A0A496PMY5</accession>
<feature type="transmembrane region" description="Helical" evidence="6">
    <location>
        <begin position="54"/>
        <end position="72"/>
    </location>
</feature>
<reference evidence="8 9" key="1">
    <citation type="submission" date="2018-07" db="EMBL/GenBank/DDBJ databases">
        <title>Arthrobacter sp. nov., isolated from raw cow's milk with high bacterial count.</title>
        <authorList>
            <person name="Hahne J."/>
            <person name="Isele D."/>
            <person name="Lipski A."/>
        </authorList>
    </citation>
    <scope>NUCLEOTIDE SEQUENCE [LARGE SCALE GENOMIC DNA]</scope>
    <source>
        <strain evidence="8 9">JZ R-183</strain>
    </source>
</reference>
<dbReference type="SUPFAM" id="SSF103473">
    <property type="entry name" value="MFS general substrate transporter"/>
    <property type="match status" value="1"/>
</dbReference>
<comment type="caution">
    <text evidence="8">The sequence shown here is derived from an EMBL/GenBank/DDBJ whole genome shotgun (WGS) entry which is preliminary data.</text>
</comment>
<dbReference type="PANTHER" id="PTHR42718">
    <property type="entry name" value="MAJOR FACILITATOR SUPERFAMILY MULTIDRUG TRANSPORTER MFSC"/>
    <property type="match status" value="1"/>
</dbReference>
<keyword evidence="9" id="KW-1185">Reference proteome</keyword>
<feature type="transmembrane region" description="Helical" evidence="6">
    <location>
        <begin position="174"/>
        <end position="198"/>
    </location>
</feature>
<feature type="transmembrane region" description="Helical" evidence="6">
    <location>
        <begin position="380"/>
        <end position="406"/>
    </location>
</feature>
<feature type="transmembrane region" description="Helical" evidence="6">
    <location>
        <begin position="358"/>
        <end position="374"/>
    </location>
</feature>
<dbReference type="AlphaFoldDB" id="A0A496PMY5"/>
<dbReference type="Gene3D" id="1.20.1250.20">
    <property type="entry name" value="MFS general substrate transporter like domains"/>
    <property type="match status" value="2"/>
</dbReference>
<evidence type="ECO:0000256" key="3">
    <source>
        <dbReference type="ARBA" id="ARBA00022692"/>
    </source>
</evidence>
<dbReference type="PANTHER" id="PTHR42718:SF9">
    <property type="entry name" value="MAJOR FACILITATOR SUPERFAMILY MULTIDRUG TRANSPORTER MFSC"/>
    <property type="match status" value="1"/>
</dbReference>
<evidence type="ECO:0000256" key="5">
    <source>
        <dbReference type="ARBA" id="ARBA00023136"/>
    </source>
</evidence>
<feature type="transmembrane region" description="Helical" evidence="6">
    <location>
        <begin position="427"/>
        <end position="451"/>
    </location>
</feature>
<comment type="subcellular location">
    <subcellularLocation>
        <location evidence="1">Cell membrane</location>
        <topology evidence="1">Multi-pass membrane protein</topology>
    </subcellularLocation>
</comment>
<dbReference type="InterPro" id="IPR036259">
    <property type="entry name" value="MFS_trans_sf"/>
</dbReference>
<evidence type="ECO:0000256" key="4">
    <source>
        <dbReference type="ARBA" id="ARBA00022989"/>
    </source>
</evidence>
<gene>
    <name evidence="8" type="ORF">DWQ67_03430</name>
</gene>
<proteinExistence type="predicted"/>
<feature type="domain" description="Major facilitator superfamily (MFS) profile" evidence="7">
    <location>
        <begin position="223"/>
        <end position="484"/>
    </location>
</feature>
<feature type="transmembrane region" description="Helical" evidence="6">
    <location>
        <begin position="247"/>
        <end position="266"/>
    </location>
</feature>
<evidence type="ECO:0000313" key="8">
    <source>
        <dbReference type="EMBL" id="RKW71895.1"/>
    </source>
</evidence>
<dbReference type="PROSITE" id="PS50850">
    <property type="entry name" value="MFS"/>
    <property type="match status" value="1"/>
</dbReference>
<dbReference type="InterPro" id="IPR011701">
    <property type="entry name" value="MFS"/>
</dbReference>
<dbReference type="Proteomes" id="UP000273119">
    <property type="component" value="Unassembled WGS sequence"/>
</dbReference>
<dbReference type="GO" id="GO:0005886">
    <property type="term" value="C:plasma membrane"/>
    <property type="evidence" value="ECO:0007669"/>
    <property type="project" value="UniProtKB-SubCell"/>
</dbReference>
<feature type="transmembrane region" description="Helical" evidence="6">
    <location>
        <begin position="219"/>
        <end position="241"/>
    </location>
</feature>
<feature type="transmembrane region" description="Helical" evidence="6">
    <location>
        <begin position="457"/>
        <end position="477"/>
    </location>
</feature>
<protein>
    <submittedName>
        <fullName evidence="8">MFS transporter</fullName>
    </submittedName>
</protein>
<evidence type="ECO:0000256" key="6">
    <source>
        <dbReference type="SAM" id="Phobius"/>
    </source>
</evidence>
<feature type="transmembrane region" description="Helical" evidence="6">
    <location>
        <begin position="84"/>
        <end position="101"/>
    </location>
</feature>
<keyword evidence="4 6" id="KW-1133">Transmembrane helix</keyword>